<feature type="compositionally biased region" description="Basic and acidic residues" evidence="1">
    <location>
        <begin position="49"/>
        <end position="58"/>
    </location>
</feature>
<organism evidence="2 3">
    <name type="scientific">Verticillium longisporum</name>
    <name type="common">Verticillium dahliae var. longisporum</name>
    <dbReference type="NCBI Taxonomy" id="100787"/>
    <lineage>
        <taxon>Eukaryota</taxon>
        <taxon>Fungi</taxon>
        <taxon>Dikarya</taxon>
        <taxon>Ascomycota</taxon>
        <taxon>Pezizomycotina</taxon>
        <taxon>Sordariomycetes</taxon>
        <taxon>Hypocreomycetidae</taxon>
        <taxon>Glomerellales</taxon>
        <taxon>Plectosphaerellaceae</taxon>
        <taxon>Verticillium</taxon>
    </lineage>
</organism>
<feature type="compositionally biased region" description="Basic and acidic residues" evidence="1">
    <location>
        <begin position="21"/>
        <end position="37"/>
    </location>
</feature>
<evidence type="ECO:0000313" key="3">
    <source>
        <dbReference type="Proteomes" id="UP000044602"/>
    </source>
</evidence>
<name>A0A0G4MQF4_VERLO</name>
<feature type="non-terminal residue" evidence="2">
    <location>
        <position position="1"/>
    </location>
</feature>
<evidence type="ECO:0000313" key="2">
    <source>
        <dbReference type="EMBL" id="CRK36513.1"/>
    </source>
</evidence>
<sequence>QAGGRRGARAQGAEAGAAAEARGDGEGPRQGRADRDQCGQGRRRGGRRGFVDGERARV</sequence>
<feature type="region of interest" description="Disordered" evidence="1">
    <location>
        <begin position="1"/>
        <end position="58"/>
    </location>
</feature>
<feature type="compositionally biased region" description="Low complexity" evidence="1">
    <location>
        <begin position="9"/>
        <end position="20"/>
    </location>
</feature>
<dbReference type="EMBL" id="CVQH01024133">
    <property type="protein sequence ID" value="CRK36513.1"/>
    <property type="molecule type" value="Genomic_DNA"/>
</dbReference>
<dbReference type="AlphaFoldDB" id="A0A0G4MQF4"/>
<reference evidence="3" key="1">
    <citation type="submission" date="2015-05" db="EMBL/GenBank/DDBJ databases">
        <authorList>
            <person name="Fogelqvist Johan"/>
        </authorList>
    </citation>
    <scope>NUCLEOTIDE SEQUENCE [LARGE SCALE GENOMIC DNA]</scope>
</reference>
<proteinExistence type="predicted"/>
<gene>
    <name evidence="2" type="ORF">BN1708_020021</name>
</gene>
<dbReference type="Proteomes" id="UP000044602">
    <property type="component" value="Unassembled WGS sequence"/>
</dbReference>
<evidence type="ECO:0000256" key="1">
    <source>
        <dbReference type="SAM" id="MobiDB-lite"/>
    </source>
</evidence>
<accession>A0A0G4MQF4</accession>
<protein>
    <submittedName>
        <fullName evidence="2">Uncharacterized protein</fullName>
    </submittedName>
</protein>
<keyword evidence="3" id="KW-1185">Reference proteome</keyword>